<name>A0A371Q4J6_STRIH</name>
<keyword evidence="2 7" id="KW-0349">Heme</keyword>
<accession>A0A371Q4J6</accession>
<evidence type="ECO:0000256" key="3">
    <source>
        <dbReference type="ARBA" id="ARBA00022723"/>
    </source>
</evidence>
<organism evidence="8 9">
    <name type="scientific">Streptomyces inhibens</name>
    <dbReference type="NCBI Taxonomy" id="2293571"/>
    <lineage>
        <taxon>Bacteria</taxon>
        <taxon>Bacillati</taxon>
        <taxon>Actinomycetota</taxon>
        <taxon>Actinomycetes</taxon>
        <taxon>Kitasatosporales</taxon>
        <taxon>Streptomycetaceae</taxon>
        <taxon>Streptomyces</taxon>
    </lineage>
</organism>
<dbReference type="GO" id="GO:0016705">
    <property type="term" value="F:oxidoreductase activity, acting on paired donors, with incorporation or reduction of molecular oxygen"/>
    <property type="evidence" value="ECO:0007669"/>
    <property type="project" value="InterPro"/>
</dbReference>
<dbReference type="GO" id="GO:0004497">
    <property type="term" value="F:monooxygenase activity"/>
    <property type="evidence" value="ECO:0007669"/>
    <property type="project" value="UniProtKB-KW"/>
</dbReference>
<dbReference type="GO" id="GO:0020037">
    <property type="term" value="F:heme binding"/>
    <property type="evidence" value="ECO:0007669"/>
    <property type="project" value="InterPro"/>
</dbReference>
<evidence type="ECO:0000256" key="6">
    <source>
        <dbReference type="ARBA" id="ARBA00023033"/>
    </source>
</evidence>
<reference evidence="8 9" key="1">
    <citation type="submission" date="2018-08" db="EMBL/GenBank/DDBJ databases">
        <title>Streptomyces NEAU-D10 sp. nov., a novel Actinomycete isolated from soil.</title>
        <authorList>
            <person name="Jin L."/>
        </authorList>
    </citation>
    <scope>NUCLEOTIDE SEQUENCE [LARGE SCALE GENOMIC DNA]</scope>
    <source>
        <strain evidence="8 9">NEAU-D10</strain>
    </source>
</reference>
<dbReference type="Proteomes" id="UP000262477">
    <property type="component" value="Unassembled WGS sequence"/>
</dbReference>
<dbReference type="PROSITE" id="PS00086">
    <property type="entry name" value="CYTOCHROME_P450"/>
    <property type="match status" value="1"/>
</dbReference>
<evidence type="ECO:0000256" key="1">
    <source>
        <dbReference type="ARBA" id="ARBA00010617"/>
    </source>
</evidence>
<evidence type="ECO:0000313" key="8">
    <source>
        <dbReference type="EMBL" id="REK89627.1"/>
    </source>
</evidence>
<comment type="caution">
    <text evidence="8">The sequence shown here is derived from an EMBL/GenBank/DDBJ whole genome shotgun (WGS) entry which is preliminary data.</text>
</comment>
<dbReference type="Pfam" id="PF00067">
    <property type="entry name" value="p450"/>
    <property type="match status" value="2"/>
</dbReference>
<dbReference type="PANTHER" id="PTHR46696">
    <property type="entry name" value="P450, PUTATIVE (EUROFUNG)-RELATED"/>
    <property type="match status" value="1"/>
</dbReference>
<keyword evidence="5 7" id="KW-0408">Iron</keyword>
<keyword evidence="9" id="KW-1185">Reference proteome</keyword>
<dbReference type="SUPFAM" id="SSF48264">
    <property type="entry name" value="Cytochrome P450"/>
    <property type="match status" value="1"/>
</dbReference>
<dbReference type="OrthoDB" id="142769at2"/>
<dbReference type="EMBL" id="QUAC01000116">
    <property type="protein sequence ID" value="REK89627.1"/>
    <property type="molecule type" value="Genomic_DNA"/>
</dbReference>
<evidence type="ECO:0000256" key="5">
    <source>
        <dbReference type="ARBA" id="ARBA00023004"/>
    </source>
</evidence>
<comment type="similarity">
    <text evidence="1 7">Belongs to the cytochrome P450 family.</text>
</comment>
<keyword evidence="6 7" id="KW-0503">Monooxygenase</keyword>
<dbReference type="Gene3D" id="1.10.630.10">
    <property type="entry name" value="Cytochrome P450"/>
    <property type="match status" value="1"/>
</dbReference>
<proteinExistence type="inferred from homology"/>
<dbReference type="PANTHER" id="PTHR46696:SF1">
    <property type="entry name" value="CYTOCHROME P450 YJIB-RELATED"/>
    <property type="match status" value="1"/>
</dbReference>
<dbReference type="GO" id="GO:0005506">
    <property type="term" value="F:iron ion binding"/>
    <property type="evidence" value="ECO:0007669"/>
    <property type="project" value="InterPro"/>
</dbReference>
<dbReference type="FunFam" id="1.10.630.10:FF:000018">
    <property type="entry name" value="Cytochrome P450 monooxygenase"/>
    <property type="match status" value="1"/>
</dbReference>
<protein>
    <submittedName>
        <fullName evidence="8">Cytochrome P450</fullName>
    </submittedName>
</protein>
<dbReference type="PRINTS" id="PR00359">
    <property type="entry name" value="BP450"/>
</dbReference>
<sequence>MGVQADSIDDRKKEGSLVVEETPWQQALRYANRANPYPFYEELRKTPVARQPDGTYVVSTYQEIVALLHDPRVSSDVRKLPAPVTAPAEGSAEAEPITETVISLEPNIITQDPPEHDRDRRMMTPHFVGPPHSPHLISDLEPEIRRIVDGLLDNMQGKTRIDAVDEFAYPLPVTVICKVLGVPLEDEPRFHSWIEAALDALDFGPEAASEEIQSRLAGGHQAVEEFGQFAAELLDRYAQQPGPGMLSAMVNEDGPETGMSKGVLVSNALLLIFAGHETTVNLIAHSVLTLLRHPDALEKLRRRPELIVPGVEELLRFESSVQFWHTRSAVEDIDIAGTTIPKGAPIFLAYGSANRDPKRFASPDELDLERRDNQHLGFSQGIHFCFGAPLARLEVQVAVGEFVRRVENPRLVEDPPPYRHNQIFRGPRHVLVDIDGIRD</sequence>
<dbReference type="AlphaFoldDB" id="A0A371Q4J6"/>
<keyword evidence="4 7" id="KW-0560">Oxidoreductase</keyword>
<dbReference type="InterPro" id="IPR001128">
    <property type="entry name" value="Cyt_P450"/>
</dbReference>
<keyword evidence="3 7" id="KW-0479">Metal-binding</keyword>
<evidence type="ECO:0000256" key="4">
    <source>
        <dbReference type="ARBA" id="ARBA00023002"/>
    </source>
</evidence>
<evidence type="ECO:0000256" key="7">
    <source>
        <dbReference type="RuleBase" id="RU000461"/>
    </source>
</evidence>
<dbReference type="InterPro" id="IPR017972">
    <property type="entry name" value="Cyt_P450_CS"/>
</dbReference>
<evidence type="ECO:0000256" key="2">
    <source>
        <dbReference type="ARBA" id="ARBA00022617"/>
    </source>
</evidence>
<evidence type="ECO:0000313" key="9">
    <source>
        <dbReference type="Proteomes" id="UP000262477"/>
    </source>
</evidence>
<dbReference type="InterPro" id="IPR002397">
    <property type="entry name" value="Cyt_P450_B"/>
</dbReference>
<gene>
    <name evidence="8" type="ORF">DY245_14945</name>
</gene>
<dbReference type="CDD" id="cd20625">
    <property type="entry name" value="CYP164-like"/>
    <property type="match status" value="1"/>
</dbReference>
<dbReference type="InterPro" id="IPR036396">
    <property type="entry name" value="Cyt_P450_sf"/>
</dbReference>